<evidence type="ECO:0000259" key="5">
    <source>
        <dbReference type="Pfam" id="PF08281"/>
    </source>
</evidence>
<comment type="similarity">
    <text evidence="1">Belongs to the sigma-70 factor family. ECF subfamily.</text>
</comment>
<dbReference type="SUPFAM" id="SSF88659">
    <property type="entry name" value="Sigma3 and sigma4 domains of RNA polymerase sigma factors"/>
    <property type="match status" value="1"/>
</dbReference>
<reference evidence="6" key="1">
    <citation type="submission" date="2024-05" db="EMBL/GenBank/DDBJ databases">
        <title>Planctomycetes of the genus Singulisphaera possess chitinolytic capabilities.</title>
        <authorList>
            <person name="Ivanova A."/>
        </authorList>
    </citation>
    <scope>NUCLEOTIDE SEQUENCE</scope>
    <source>
        <strain evidence="6">Ch08T</strain>
    </source>
</reference>
<protein>
    <submittedName>
        <fullName evidence="6">Sigma-70 family RNA polymerase sigma factor</fullName>
    </submittedName>
</protein>
<dbReference type="InterPro" id="IPR039425">
    <property type="entry name" value="RNA_pol_sigma-70-like"/>
</dbReference>
<keyword evidence="2" id="KW-0805">Transcription regulation</keyword>
<feature type="domain" description="RNA polymerase sigma factor 70 region 4 type 2" evidence="5">
    <location>
        <begin position="129"/>
        <end position="178"/>
    </location>
</feature>
<evidence type="ECO:0000256" key="4">
    <source>
        <dbReference type="ARBA" id="ARBA00023163"/>
    </source>
</evidence>
<dbReference type="GO" id="GO:0003677">
    <property type="term" value="F:DNA binding"/>
    <property type="evidence" value="ECO:0007669"/>
    <property type="project" value="InterPro"/>
</dbReference>
<dbReference type="Gene3D" id="1.10.1740.10">
    <property type="match status" value="1"/>
</dbReference>
<dbReference type="GO" id="GO:0016987">
    <property type="term" value="F:sigma factor activity"/>
    <property type="evidence" value="ECO:0007669"/>
    <property type="project" value="UniProtKB-KW"/>
</dbReference>
<dbReference type="InterPro" id="IPR036388">
    <property type="entry name" value="WH-like_DNA-bd_sf"/>
</dbReference>
<dbReference type="PANTHER" id="PTHR43133:SF51">
    <property type="entry name" value="RNA POLYMERASE SIGMA FACTOR"/>
    <property type="match status" value="1"/>
</dbReference>
<accession>A0AAU7CB32</accession>
<keyword evidence="4" id="KW-0804">Transcription</keyword>
<keyword evidence="3" id="KW-0731">Sigma factor</keyword>
<dbReference type="InterPro" id="IPR013249">
    <property type="entry name" value="RNA_pol_sigma70_r4_t2"/>
</dbReference>
<dbReference type="GO" id="GO:0006352">
    <property type="term" value="P:DNA-templated transcription initiation"/>
    <property type="evidence" value="ECO:0007669"/>
    <property type="project" value="InterPro"/>
</dbReference>
<dbReference type="InterPro" id="IPR014284">
    <property type="entry name" value="RNA_pol_sigma-70_dom"/>
</dbReference>
<evidence type="ECO:0000256" key="1">
    <source>
        <dbReference type="ARBA" id="ARBA00010641"/>
    </source>
</evidence>
<gene>
    <name evidence="6" type="ORF">V5E97_30555</name>
</gene>
<organism evidence="6">
    <name type="scientific">Singulisphaera sp. Ch08</name>
    <dbReference type="NCBI Taxonomy" id="3120278"/>
    <lineage>
        <taxon>Bacteria</taxon>
        <taxon>Pseudomonadati</taxon>
        <taxon>Planctomycetota</taxon>
        <taxon>Planctomycetia</taxon>
        <taxon>Isosphaerales</taxon>
        <taxon>Isosphaeraceae</taxon>
        <taxon>Singulisphaera</taxon>
    </lineage>
</organism>
<dbReference type="InterPro" id="IPR013324">
    <property type="entry name" value="RNA_pol_sigma_r3/r4-like"/>
</dbReference>
<dbReference type="Gene3D" id="1.10.10.10">
    <property type="entry name" value="Winged helix-like DNA-binding domain superfamily/Winged helix DNA-binding domain"/>
    <property type="match status" value="1"/>
</dbReference>
<evidence type="ECO:0000313" key="6">
    <source>
        <dbReference type="EMBL" id="XBH02633.1"/>
    </source>
</evidence>
<dbReference type="SUPFAM" id="SSF88946">
    <property type="entry name" value="Sigma2 domain of RNA polymerase sigma factors"/>
    <property type="match status" value="1"/>
</dbReference>
<dbReference type="PANTHER" id="PTHR43133">
    <property type="entry name" value="RNA POLYMERASE ECF-TYPE SIGMA FACTO"/>
    <property type="match status" value="1"/>
</dbReference>
<dbReference type="Pfam" id="PF08281">
    <property type="entry name" value="Sigma70_r4_2"/>
    <property type="match status" value="1"/>
</dbReference>
<evidence type="ECO:0000256" key="2">
    <source>
        <dbReference type="ARBA" id="ARBA00023015"/>
    </source>
</evidence>
<dbReference type="NCBIfam" id="TIGR02937">
    <property type="entry name" value="sigma70-ECF"/>
    <property type="match status" value="1"/>
</dbReference>
<sequence length="190" mass="21628">MGERTETNHSLLERYRDYLHLLARLSVSRRLQGKLDPSDLVQLTLLRAHQSLDQFQGTQDWERAAWLRKVFATTTADEVKRYSRGKRNVKLERSLLTALDETSTRLEHWLATEQSSPSQQALRQEQLVLLAEALAAMPEDQRQAVELHHLGGYSVADVGLQLGRSKAAVAGLLRRGLRGLRQRLDPNGQR</sequence>
<name>A0AAU7CB32_9BACT</name>
<dbReference type="RefSeq" id="WP_406695374.1">
    <property type="nucleotide sequence ID" value="NZ_CP155447.1"/>
</dbReference>
<dbReference type="EMBL" id="CP155447">
    <property type="protein sequence ID" value="XBH02633.1"/>
    <property type="molecule type" value="Genomic_DNA"/>
</dbReference>
<evidence type="ECO:0000256" key="3">
    <source>
        <dbReference type="ARBA" id="ARBA00023082"/>
    </source>
</evidence>
<dbReference type="InterPro" id="IPR013325">
    <property type="entry name" value="RNA_pol_sigma_r2"/>
</dbReference>
<dbReference type="AlphaFoldDB" id="A0AAU7CB32"/>
<proteinExistence type="inferred from homology"/>